<reference evidence="1" key="1">
    <citation type="submission" date="2022-08" db="EMBL/GenBank/DDBJ databases">
        <authorList>
            <person name="Kallberg Y."/>
            <person name="Tangrot J."/>
            <person name="Rosling A."/>
        </authorList>
    </citation>
    <scope>NUCLEOTIDE SEQUENCE</scope>
    <source>
        <strain evidence="1">Wild A</strain>
    </source>
</reference>
<protein>
    <submittedName>
        <fullName evidence="1">20075_t:CDS:1</fullName>
    </submittedName>
</protein>
<feature type="non-terminal residue" evidence="1">
    <location>
        <position position="76"/>
    </location>
</feature>
<dbReference type="Proteomes" id="UP001153678">
    <property type="component" value="Unassembled WGS sequence"/>
</dbReference>
<gene>
    <name evidence="1" type="ORF">FWILDA_LOCUS12765</name>
</gene>
<proteinExistence type="predicted"/>
<evidence type="ECO:0000313" key="2">
    <source>
        <dbReference type="Proteomes" id="UP001153678"/>
    </source>
</evidence>
<comment type="caution">
    <text evidence="1">The sequence shown here is derived from an EMBL/GenBank/DDBJ whole genome shotgun (WGS) entry which is preliminary data.</text>
</comment>
<organism evidence="1 2">
    <name type="scientific">Funneliformis geosporum</name>
    <dbReference type="NCBI Taxonomy" id="1117311"/>
    <lineage>
        <taxon>Eukaryota</taxon>
        <taxon>Fungi</taxon>
        <taxon>Fungi incertae sedis</taxon>
        <taxon>Mucoromycota</taxon>
        <taxon>Glomeromycotina</taxon>
        <taxon>Glomeromycetes</taxon>
        <taxon>Glomerales</taxon>
        <taxon>Glomeraceae</taxon>
        <taxon>Funneliformis</taxon>
    </lineage>
</organism>
<sequence length="76" mass="8451">MSSSSQNTLPLQENIECEVTGNEINRARLVALAVREAISVASQQDWNAACRMILQHKLLTWSEKNTIVALLQTKPS</sequence>
<dbReference type="OrthoDB" id="2384915at2759"/>
<evidence type="ECO:0000313" key="1">
    <source>
        <dbReference type="EMBL" id="CAI2186815.1"/>
    </source>
</evidence>
<dbReference type="EMBL" id="CAMKVN010004324">
    <property type="protein sequence ID" value="CAI2186815.1"/>
    <property type="molecule type" value="Genomic_DNA"/>
</dbReference>
<keyword evidence="2" id="KW-1185">Reference proteome</keyword>
<name>A0A9W4SYZ4_9GLOM</name>
<accession>A0A9W4SYZ4</accession>
<dbReference type="AlphaFoldDB" id="A0A9W4SYZ4"/>